<evidence type="ECO:0000313" key="3">
    <source>
        <dbReference type="Proteomes" id="UP000583387"/>
    </source>
</evidence>
<dbReference type="EMBL" id="CAJFCI010000051">
    <property type="protein sequence ID" value="CAD5108250.1"/>
    <property type="molecule type" value="Genomic_DNA"/>
</dbReference>
<gene>
    <name evidence="2" type="ORF">PSEWESI4_02535</name>
</gene>
<name>A0A7U7I9F7_9GAMM</name>
<dbReference type="Proteomes" id="UP000583387">
    <property type="component" value="Unassembled WGS sequence"/>
</dbReference>
<protein>
    <recommendedName>
        <fullName evidence="4">LysM domain-containing protein</fullName>
    </recommendedName>
</protein>
<evidence type="ECO:0008006" key="4">
    <source>
        <dbReference type="Google" id="ProtNLM"/>
    </source>
</evidence>
<dbReference type="AlphaFoldDB" id="A0A7U7I9F7"/>
<comment type="caution">
    <text evidence="2">The sequence shown here is derived from an EMBL/GenBank/DDBJ whole genome shotgun (WGS) entry which is preliminary data.</text>
</comment>
<reference evidence="2 3" key="1">
    <citation type="submission" date="2020-08" db="EMBL/GenBank/DDBJ databases">
        <authorList>
            <person name="Criscuolo A."/>
        </authorList>
    </citation>
    <scope>NUCLEOTIDE SEQUENCE [LARGE SCALE GENOMIC DNA]</scope>
    <source>
        <strain evidence="2">CIP111764</strain>
    </source>
</reference>
<organism evidence="2 3">
    <name type="scientific">Zestomonas carbonaria</name>
    <dbReference type="NCBI Taxonomy" id="2762745"/>
    <lineage>
        <taxon>Bacteria</taxon>
        <taxon>Pseudomonadati</taxon>
        <taxon>Pseudomonadota</taxon>
        <taxon>Gammaproteobacteria</taxon>
        <taxon>Pseudomonadales</taxon>
        <taxon>Pseudomonadaceae</taxon>
        <taxon>Zestomonas</taxon>
    </lineage>
</organism>
<keyword evidence="3" id="KW-1185">Reference proteome</keyword>
<dbReference type="RefSeq" id="WP_187671574.1">
    <property type="nucleotide sequence ID" value="NZ_CAJFCI010000051.1"/>
</dbReference>
<feature type="region of interest" description="Disordered" evidence="1">
    <location>
        <begin position="1"/>
        <end position="25"/>
    </location>
</feature>
<sequence>MTTERFAPNSRYHGVETAETSGPDGRPLVYLRRRFVPDPGRFVTVQEYRVVEGDRLDRMAAAVLGDPEQFWRLADANGCLHPGELEELGRRIRLTLPEGMSGGDDA</sequence>
<accession>A0A7U7I9F7</accession>
<proteinExistence type="predicted"/>
<evidence type="ECO:0000313" key="2">
    <source>
        <dbReference type="EMBL" id="CAD5108250.1"/>
    </source>
</evidence>
<evidence type="ECO:0000256" key="1">
    <source>
        <dbReference type="SAM" id="MobiDB-lite"/>
    </source>
</evidence>